<evidence type="ECO:0000256" key="6">
    <source>
        <dbReference type="ARBA" id="ARBA00022723"/>
    </source>
</evidence>
<evidence type="ECO:0000256" key="8">
    <source>
        <dbReference type="ARBA" id="ARBA00022801"/>
    </source>
</evidence>
<dbReference type="SUPFAM" id="SSF52141">
    <property type="entry name" value="Uracil-DNA glycosylase-like"/>
    <property type="match status" value="1"/>
</dbReference>
<evidence type="ECO:0000256" key="9">
    <source>
        <dbReference type="ARBA" id="ARBA00023004"/>
    </source>
</evidence>
<dbReference type="Gene3D" id="3.40.470.10">
    <property type="entry name" value="Uracil-DNA glycosylase-like domain"/>
    <property type="match status" value="1"/>
</dbReference>
<dbReference type="SMART" id="SM00987">
    <property type="entry name" value="UreE_C"/>
    <property type="match status" value="1"/>
</dbReference>
<dbReference type="CDD" id="cd10030">
    <property type="entry name" value="UDG-F4_TTUDGA_SPO1dp_like"/>
    <property type="match status" value="1"/>
</dbReference>
<dbReference type="PANTHER" id="PTHR33693:SF1">
    <property type="entry name" value="TYPE-4 URACIL-DNA GLYCOSYLASE"/>
    <property type="match status" value="1"/>
</dbReference>
<evidence type="ECO:0000256" key="4">
    <source>
        <dbReference type="ARBA" id="ARBA00019403"/>
    </source>
</evidence>
<dbReference type="NCBIfam" id="TIGR00758">
    <property type="entry name" value="UDG_fam4"/>
    <property type="match status" value="1"/>
</dbReference>
<evidence type="ECO:0000256" key="5">
    <source>
        <dbReference type="ARBA" id="ARBA00022485"/>
    </source>
</evidence>
<evidence type="ECO:0000256" key="3">
    <source>
        <dbReference type="ARBA" id="ARBA00012030"/>
    </source>
</evidence>
<evidence type="ECO:0000259" key="12">
    <source>
        <dbReference type="SMART" id="SM00986"/>
    </source>
</evidence>
<keyword evidence="8" id="KW-0378">Hydrolase</keyword>
<dbReference type="SMART" id="SM00986">
    <property type="entry name" value="UDG"/>
    <property type="match status" value="1"/>
</dbReference>
<dbReference type="AlphaFoldDB" id="A0A285NJB1"/>
<reference evidence="14" key="1">
    <citation type="submission" date="2017-09" db="EMBL/GenBank/DDBJ databases">
        <authorList>
            <person name="Varghese N."/>
            <person name="Submissions S."/>
        </authorList>
    </citation>
    <scope>NUCLEOTIDE SEQUENCE [LARGE SCALE GENOMIC DNA]</scope>
    <source>
        <strain evidence="14">DSM 15103</strain>
    </source>
</reference>
<name>A0A285NJB1_9AQUI</name>
<evidence type="ECO:0000256" key="2">
    <source>
        <dbReference type="ARBA" id="ARBA00006521"/>
    </source>
</evidence>
<evidence type="ECO:0000256" key="7">
    <source>
        <dbReference type="ARBA" id="ARBA00022763"/>
    </source>
</evidence>
<keyword evidence="6" id="KW-0479">Metal-binding</keyword>
<evidence type="ECO:0000256" key="10">
    <source>
        <dbReference type="ARBA" id="ARBA00023014"/>
    </source>
</evidence>
<dbReference type="PANTHER" id="PTHR33693">
    <property type="entry name" value="TYPE-5 URACIL-DNA GLYCOSYLASE"/>
    <property type="match status" value="1"/>
</dbReference>
<dbReference type="GO" id="GO:0004844">
    <property type="term" value="F:uracil DNA N-glycosylase activity"/>
    <property type="evidence" value="ECO:0007669"/>
    <property type="project" value="UniProtKB-EC"/>
</dbReference>
<dbReference type="InterPro" id="IPR005273">
    <property type="entry name" value="Ura-DNA_glyco_family4"/>
</dbReference>
<keyword evidence="14" id="KW-1185">Reference proteome</keyword>
<dbReference type="Pfam" id="PF03167">
    <property type="entry name" value="UDG"/>
    <property type="match status" value="1"/>
</dbReference>
<dbReference type="EC" id="3.2.2.27" evidence="3"/>
<keyword evidence="9" id="KW-0408">Iron</keyword>
<gene>
    <name evidence="13" type="ORF">SAMN06265182_1109</name>
</gene>
<dbReference type="InterPro" id="IPR036895">
    <property type="entry name" value="Uracil-DNA_glycosylase-like_sf"/>
</dbReference>
<proteinExistence type="inferred from homology"/>
<dbReference type="EMBL" id="OBEI01000003">
    <property type="protein sequence ID" value="SNZ07956.1"/>
    <property type="molecule type" value="Genomic_DNA"/>
</dbReference>
<evidence type="ECO:0000256" key="11">
    <source>
        <dbReference type="ARBA" id="ARBA00023204"/>
    </source>
</evidence>
<dbReference type="OrthoDB" id="5290748at2"/>
<keyword evidence="10" id="KW-0411">Iron-sulfur</keyword>
<comment type="similarity">
    <text evidence="2">Belongs to the uracil-DNA glycosylase (UDG) superfamily. Type 4 (UDGa) family.</text>
</comment>
<evidence type="ECO:0000313" key="13">
    <source>
        <dbReference type="EMBL" id="SNZ07956.1"/>
    </source>
</evidence>
<sequence length="216" mass="24905">MKEQIKKHIRILQELGYEYLYTERGMAESDLEERLKKLEELNKVIQECKKCDLYKSRKQAVLGEGNPEAKLMFIGEAPGGDEDKLGRPFVGRAGKLLTRLIEATGHKREEFYITNICKCRPPENRTPTPWEMEACFPYLKQQLEIIQPKVLCLLGSTAARAFLNRHVAITKERGSVINWEGKLVYLTYHPAYVLRNPNAETTLFEDIKKAIELAYS</sequence>
<organism evidence="13 14">
    <name type="scientific">Persephonella hydrogeniphila</name>
    <dbReference type="NCBI Taxonomy" id="198703"/>
    <lineage>
        <taxon>Bacteria</taxon>
        <taxon>Pseudomonadati</taxon>
        <taxon>Aquificota</taxon>
        <taxon>Aquificia</taxon>
        <taxon>Aquificales</taxon>
        <taxon>Hydrogenothermaceae</taxon>
        <taxon>Persephonella</taxon>
    </lineage>
</organism>
<feature type="domain" description="Uracil-DNA glycosylase-like" evidence="12">
    <location>
        <begin position="62"/>
        <end position="208"/>
    </location>
</feature>
<evidence type="ECO:0000256" key="1">
    <source>
        <dbReference type="ARBA" id="ARBA00001400"/>
    </source>
</evidence>
<keyword evidence="11" id="KW-0234">DNA repair</keyword>
<comment type="catalytic activity">
    <reaction evidence="1">
        <text>Hydrolyzes single-stranded DNA or mismatched double-stranded DNA and polynucleotides, releasing free uracil.</text>
        <dbReference type="EC" id="3.2.2.27"/>
    </reaction>
</comment>
<dbReference type="Proteomes" id="UP000219036">
    <property type="component" value="Unassembled WGS sequence"/>
</dbReference>
<dbReference type="GO" id="GO:0046872">
    <property type="term" value="F:metal ion binding"/>
    <property type="evidence" value="ECO:0007669"/>
    <property type="project" value="UniProtKB-KW"/>
</dbReference>
<accession>A0A285NJB1</accession>
<evidence type="ECO:0000313" key="14">
    <source>
        <dbReference type="Proteomes" id="UP000219036"/>
    </source>
</evidence>
<dbReference type="RefSeq" id="WP_097000280.1">
    <property type="nucleotide sequence ID" value="NZ_OBEI01000003.1"/>
</dbReference>
<keyword evidence="5" id="KW-0004">4Fe-4S</keyword>
<keyword evidence="7" id="KW-0227">DNA damage</keyword>
<dbReference type="GO" id="GO:0006281">
    <property type="term" value="P:DNA repair"/>
    <property type="evidence" value="ECO:0007669"/>
    <property type="project" value="UniProtKB-KW"/>
</dbReference>
<dbReference type="InterPro" id="IPR051536">
    <property type="entry name" value="UDG_Type-4/5"/>
</dbReference>
<protein>
    <recommendedName>
        <fullName evidence="4">Type-4 uracil-DNA glycosylase</fullName>
        <ecNumber evidence="3">3.2.2.27</ecNumber>
    </recommendedName>
</protein>
<dbReference type="InterPro" id="IPR005122">
    <property type="entry name" value="Uracil-DNA_glycosylase-like"/>
</dbReference>
<dbReference type="GO" id="GO:0051539">
    <property type="term" value="F:4 iron, 4 sulfur cluster binding"/>
    <property type="evidence" value="ECO:0007669"/>
    <property type="project" value="UniProtKB-KW"/>
</dbReference>